<feature type="transmembrane region" description="Helical" evidence="1">
    <location>
        <begin position="200"/>
        <end position="222"/>
    </location>
</feature>
<name>A0A327S7S7_9FLAO</name>
<feature type="transmembrane region" description="Helical" evidence="1">
    <location>
        <begin position="169"/>
        <end position="188"/>
    </location>
</feature>
<keyword evidence="3" id="KW-1185">Reference proteome</keyword>
<sequence>MISNKKTARLAGLLYLVVVITGIFSLMYVPSNLIVWDNSTVTFNNIFEHQTLFRMGLLGYIICYITFLFLPLVLYKLLKPINHKYALLMVALAVVSVPMALINIQNQYNVLSVMSGENYLKIFSNEQIQAQVLLYLNHYDNGHLITSVFFGLWLFPFGYLVYKSGFIPKIFGIFLMLGCFSYLINFIGNTLFVNYPSLGIASYIQIPASIGEIGICLWLLIIGTKQKRVD</sequence>
<evidence type="ECO:0000256" key="1">
    <source>
        <dbReference type="SAM" id="Phobius"/>
    </source>
</evidence>
<dbReference type="AlphaFoldDB" id="A0A327S7S7"/>
<feature type="transmembrane region" description="Helical" evidence="1">
    <location>
        <begin position="85"/>
        <end position="104"/>
    </location>
</feature>
<dbReference type="Pfam" id="PF14329">
    <property type="entry name" value="DUF4386"/>
    <property type="match status" value="1"/>
</dbReference>
<evidence type="ECO:0000313" key="3">
    <source>
        <dbReference type="Proteomes" id="UP000248987"/>
    </source>
</evidence>
<organism evidence="2 3">
    <name type="scientific">Gelidibacter algens</name>
    <dbReference type="NCBI Taxonomy" id="49280"/>
    <lineage>
        <taxon>Bacteria</taxon>
        <taxon>Pseudomonadati</taxon>
        <taxon>Bacteroidota</taxon>
        <taxon>Flavobacteriia</taxon>
        <taxon>Flavobacteriales</taxon>
        <taxon>Flavobacteriaceae</taxon>
        <taxon>Gelidibacter</taxon>
    </lineage>
</organism>
<protein>
    <submittedName>
        <fullName evidence="2">Uncharacterized protein DUF4386</fullName>
    </submittedName>
</protein>
<dbReference type="Proteomes" id="UP000248987">
    <property type="component" value="Unassembled WGS sequence"/>
</dbReference>
<proteinExistence type="predicted"/>
<dbReference type="RefSeq" id="WP_111625807.1">
    <property type="nucleotide sequence ID" value="NZ_QLLQ01000004.1"/>
</dbReference>
<evidence type="ECO:0000313" key="2">
    <source>
        <dbReference type="EMBL" id="RAJ25130.1"/>
    </source>
</evidence>
<feature type="transmembrane region" description="Helical" evidence="1">
    <location>
        <begin position="144"/>
        <end position="162"/>
    </location>
</feature>
<reference evidence="2 3" key="1">
    <citation type="submission" date="2018-06" db="EMBL/GenBank/DDBJ databases">
        <title>Genomic Encyclopedia of Archaeal and Bacterial Type Strains, Phase II (KMG-II): from individual species to whole genera.</title>
        <authorList>
            <person name="Goeker M."/>
        </authorList>
    </citation>
    <scope>NUCLEOTIDE SEQUENCE [LARGE SCALE GENOMIC DNA]</scope>
    <source>
        <strain evidence="2 3">DSM 12408</strain>
    </source>
</reference>
<keyword evidence="1" id="KW-0812">Transmembrane</keyword>
<keyword evidence="1" id="KW-1133">Transmembrane helix</keyword>
<dbReference type="InterPro" id="IPR025495">
    <property type="entry name" value="DUF4386"/>
</dbReference>
<gene>
    <name evidence="2" type="ORF">LX77_01431</name>
</gene>
<feature type="transmembrane region" description="Helical" evidence="1">
    <location>
        <begin position="12"/>
        <end position="31"/>
    </location>
</feature>
<keyword evidence="1" id="KW-0472">Membrane</keyword>
<accession>A0A327S7S7</accession>
<feature type="transmembrane region" description="Helical" evidence="1">
    <location>
        <begin position="51"/>
        <end position="73"/>
    </location>
</feature>
<dbReference type="EMBL" id="QLLQ01000004">
    <property type="protein sequence ID" value="RAJ25130.1"/>
    <property type="molecule type" value="Genomic_DNA"/>
</dbReference>
<comment type="caution">
    <text evidence="2">The sequence shown here is derived from an EMBL/GenBank/DDBJ whole genome shotgun (WGS) entry which is preliminary data.</text>
</comment>